<protein>
    <recommendedName>
        <fullName evidence="4">Flp family type IVb pilin</fullName>
    </recommendedName>
</protein>
<organism evidence="2 3">
    <name type="scientific">Paractinoplanes deccanensis</name>
    <dbReference type="NCBI Taxonomy" id="113561"/>
    <lineage>
        <taxon>Bacteria</taxon>
        <taxon>Bacillati</taxon>
        <taxon>Actinomycetota</taxon>
        <taxon>Actinomycetes</taxon>
        <taxon>Micromonosporales</taxon>
        <taxon>Micromonosporaceae</taxon>
        <taxon>Paractinoplanes</taxon>
    </lineage>
</organism>
<evidence type="ECO:0008006" key="4">
    <source>
        <dbReference type="Google" id="ProtNLM"/>
    </source>
</evidence>
<evidence type="ECO:0000313" key="2">
    <source>
        <dbReference type="EMBL" id="GID75082.1"/>
    </source>
</evidence>
<accession>A0ABQ3Y530</accession>
<keyword evidence="3" id="KW-1185">Reference proteome</keyword>
<keyword evidence="1" id="KW-1133">Transmembrane helix</keyword>
<dbReference type="EMBL" id="BOMI01000070">
    <property type="protein sequence ID" value="GID75082.1"/>
    <property type="molecule type" value="Genomic_DNA"/>
</dbReference>
<evidence type="ECO:0000313" key="3">
    <source>
        <dbReference type="Proteomes" id="UP000609879"/>
    </source>
</evidence>
<keyword evidence="1" id="KW-0812">Transmembrane</keyword>
<feature type="transmembrane region" description="Helical" evidence="1">
    <location>
        <begin position="26"/>
        <end position="44"/>
    </location>
</feature>
<comment type="caution">
    <text evidence="2">The sequence shown here is derived from an EMBL/GenBank/DDBJ whole genome shotgun (WGS) entry which is preliminary data.</text>
</comment>
<dbReference type="Pfam" id="PF04964">
    <property type="entry name" value="Flp_Fap"/>
    <property type="match status" value="1"/>
</dbReference>
<keyword evidence="1" id="KW-0472">Membrane</keyword>
<proteinExistence type="predicted"/>
<evidence type="ECO:0000256" key="1">
    <source>
        <dbReference type="SAM" id="Phobius"/>
    </source>
</evidence>
<dbReference type="InterPro" id="IPR007047">
    <property type="entry name" value="Flp_Fap"/>
</dbReference>
<dbReference type="Proteomes" id="UP000609879">
    <property type="component" value="Unassembled WGS sequence"/>
</dbReference>
<name>A0ABQ3Y530_9ACTN</name>
<dbReference type="RefSeq" id="WP_239168866.1">
    <property type="nucleotide sequence ID" value="NZ_BAAABO010000036.1"/>
</dbReference>
<gene>
    <name evidence="2" type="ORF">Ade02nite_37230</name>
</gene>
<reference evidence="2 3" key="1">
    <citation type="submission" date="2021-01" db="EMBL/GenBank/DDBJ databases">
        <title>Whole genome shotgun sequence of Actinoplanes deccanensis NBRC 13994.</title>
        <authorList>
            <person name="Komaki H."/>
            <person name="Tamura T."/>
        </authorList>
    </citation>
    <scope>NUCLEOTIDE SEQUENCE [LARGE SCALE GENOMIC DNA]</scope>
    <source>
        <strain evidence="2 3">NBRC 13994</strain>
    </source>
</reference>
<sequence>MEIFKMVIGYVRAAHRLDEGATAVEYSILAALIAGGLVSALGLLRDDIEAMFTSLMNVI</sequence>